<feature type="transmembrane region" description="Helical" evidence="3">
    <location>
        <begin position="450"/>
        <end position="472"/>
    </location>
</feature>
<dbReference type="InterPro" id="IPR050360">
    <property type="entry name" value="MFS_Sugar_Transporters"/>
</dbReference>
<dbReference type="AlphaFoldDB" id="A0A060TJY8"/>
<feature type="transmembrane region" description="Helical" evidence="3">
    <location>
        <begin position="205"/>
        <end position="226"/>
    </location>
</feature>
<accession>A0A060TJY8</accession>
<dbReference type="InterPro" id="IPR036259">
    <property type="entry name" value="MFS_trans_sf"/>
</dbReference>
<keyword evidence="3" id="KW-0472">Membrane</keyword>
<dbReference type="SUPFAM" id="SSF103473">
    <property type="entry name" value="MFS general substrate transporter"/>
    <property type="match status" value="1"/>
</dbReference>
<reference evidence="4" key="2">
    <citation type="submission" date="2014-06" db="EMBL/GenBank/DDBJ databases">
        <title>The complete genome of Blastobotrys (Arxula) adeninivorans LS3 - a yeast of biotechnological interest.</title>
        <authorList>
            <person name="Kunze G."/>
            <person name="Gaillardin C."/>
            <person name="Czernicka M."/>
            <person name="Durrens P."/>
            <person name="Martin T."/>
            <person name="Boer E."/>
            <person name="Gabaldon T."/>
            <person name="Cruz J."/>
            <person name="Talla E."/>
            <person name="Marck C."/>
            <person name="Goffeau A."/>
            <person name="Barbe V."/>
            <person name="Baret P."/>
            <person name="Baronian K."/>
            <person name="Beier S."/>
            <person name="Bleykasten C."/>
            <person name="Bode R."/>
            <person name="Casaregola S."/>
            <person name="Despons L."/>
            <person name="Fairhead C."/>
            <person name="Giersberg M."/>
            <person name="Gierski P."/>
            <person name="Hahnel U."/>
            <person name="Hartmann A."/>
            <person name="Jankowska D."/>
            <person name="Jubin C."/>
            <person name="Jung P."/>
            <person name="Lafontaine I."/>
            <person name="Leh-Louis V."/>
            <person name="Lemaire M."/>
            <person name="Marcet-Houben M."/>
            <person name="Mascher M."/>
            <person name="Morel G."/>
            <person name="Richard G.-F."/>
            <person name="Riechen J."/>
            <person name="Sacerdot C."/>
            <person name="Sarkar A."/>
            <person name="Savel G."/>
            <person name="Schacherer J."/>
            <person name="Sherman D."/>
            <person name="Straub M.-L."/>
            <person name="Stein N."/>
            <person name="Thierry A."/>
            <person name="Trautwein-Schult A."/>
            <person name="Westhof E."/>
            <person name="Worch S."/>
            <person name="Dujon B."/>
            <person name="Souciet J.-L."/>
            <person name="Wincker P."/>
            <person name="Scholz U."/>
            <person name="Neuveglise N."/>
        </authorList>
    </citation>
    <scope>NUCLEOTIDE SEQUENCE</scope>
    <source>
        <strain evidence="4">LS3</strain>
    </source>
</reference>
<dbReference type="GO" id="GO:0005351">
    <property type="term" value="F:carbohydrate:proton symporter activity"/>
    <property type="evidence" value="ECO:0007669"/>
    <property type="project" value="TreeGrafter"/>
</dbReference>
<evidence type="ECO:0000256" key="1">
    <source>
        <dbReference type="ARBA" id="ARBA00004141"/>
    </source>
</evidence>
<feature type="transmembrane region" description="Helical" evidence="3">
    <location>
        <begin position="116"/>
        <end position="135"/>
    </location>
</feature>
<dbReference type="GO" id="GO:0016020">
    <property type="term" value="C:membrane"/>
    <property type="evidence" value="ECO:0007669"/>
    <property type="project" value="UniProtKB-SubCell"/>
</dbReference>
<evidence type="ECO:0000256" key="2">
    <source>
        <dbReference type="ARBA" id="ARBA00022448"/>
    </source>
</evidence>
<dbReference type="Gene3D" id="1.20.1250.20">
    <property type="entry name" value="MFS general substrate transporter like domains"/>
    <property type="match status" value="1"/>
</dbReference>
<evidence type="ECO:0000256" key="3">
    <source>
        <dbReference type="SAM" id="Phobius"/>
    </source>
</evidence>
<keyword evidence="3" id="KW-0812">Transmembrane</keyword>
<gene>
    <name evidence="4" type="ORF">GNLVRS02_ARAD1D50952g</name>
</gene>
<feature type="transmembrane region" description="Helical" evidence="3">
    <location>
        <begin position="354"/>
        <end position="373"/>
    </location>
</feature>
<dbReference type="PhylomeDB" id="A0A060TJY8"/>
<dbReference type="EMBL" id="HG937694">
    <property type="protein sequence ID" value="CDP39127.1"/>
    <property type="molecule type" value="Genomic_DNA"/>
</dbReference>
<name>A0A060TJY8_BLAAD</name>
<dbReference type="CDD" id="cd06174">
    <property type="entry name" value="MFS"/>
    <property type="match status" value="1"/>
</dbReference>
<keyword evidence="3" id="KW-1133">Transmembrane helix</keyword>
<reference evidence="4" key="1">
    <citation type="submission" date="2014-02" db="EMBL/GenBank/DDBJ databases">
        <authorList>
            <person name="Genoscope - CEA"/>
        </authorList>
    </citation>
    <scope>NUCLEOTIDE SEQUENCE</scope>
    <source>
        <strain evidence="4">LS3</strain>
    </source>
</reference>
<evidence type="ECO:0000313" key="4">
    <source>
        <dbReference type="EMBL" id="CDP39127.1"/>
    </source>
</evidence>
<proteinExistence type="predicted"/>
<dbReference type="Pfam" id="PF07690">
    <property type="entry name" value="MFS_1"/>
    <property type="match status" value="1"/>
</dbReference>
<dbReference type="PANTHER" id="PTHR48022">
    <property type="entry name" value="PLASTIDIC GLUCOSE TRANSPORTER 4"/>
    <property type="match status" value="1"/>
</dbReference>
<dbReference type="InterPro" id="IPR011701">
    <property type="entry name" value="MFS"/>
</dbReference>
<feature type="transmembrane region" description="Helical" evidence="3">
    <location>
        <begin position="385"/>
        <end position="403"/>
    </location>
</feature>
<protein>
    <submittedName>
        <fullName evidence="4">ARAD1D50952p</fullName>
    </submittedName>
</protein>
<sequence length="493" mass="54314">MTSKVGDEGASGDDQERGQNPLLKFLWYFSDSTWKRGGISPTCLLSNCQFSLSIFIPQGKMVVENELISLQTNLPLLTHLLTPLENGYLVGMPNVAFLSERWRQDFNYPAGHRLNLLSSALGLGMFCGFILLALVSRNTKQQKRHSILVLGNMAIIFGAIIQSMSFNFWHFFIARVSCGLGIYLASTTSNSIVEESFADSSDFITTLYNGMSLIGVILGNCVTFSSESSLNWRVPSALQAILPIVQLLLHFQFPSNLDSTPINHDSCHRSPSEFGLKSLLRRKSCHWYILSAAIVPCICVHFGNGILLTTFTEILEITYGLNNSHQQVLINGALLIYNVVSATLKASRGDISRLPLTIFNLVATGILATAFFRAGLATKFMTDDFAPSSVIMIVLACCAYNLLSGIPVSHLSDRAPKHFESASTIIGLSTNLTTLYNGFVNPWSMSQTVWVKYVLTVGAGLFHVGLFTAITLSYRTGKHFHFIENLHLLKSSI</sequence>
<feature type="transmembrane region" description="Helical" evidence="3">
    <location>
        <begin position="424"/>
        <end position="444"/>
    </location>
</feature>
<feature type="transmembrane region" description="Helical" evidence="3">
    <location>
        <begin position="147"/>
        <end position="166"/>
    </location>
</feature>
<organism evidence="4">
    <name type="scientific">Blastobotrys adeninivorans</name>
    <name type="common">Yeast</name>
    <name type="synonym">Arxula adeninivorans</name>
    <dbReference type="NCBI Taxonomy" id="409370"/>
    <lineage>
        <taxon>Eukaryota</taxon>
        <taxon>Fungi</taxon>
        <taxon>Dikarya</taxon>
        <taxon>Ascomycota</taxon>
        <taxon>Saccharomycotina</taxon>
        <taxon>Dipodascomycetes</taxon>
        <taxon>Dipodascales</taxon>
        <taxon>Trichomonascaceae</taxon>
        <taxon>Blastobotrys</taxon>
    </lineage>
</organism>
<comment type="subcellular location">
    <subcellularLocation>
        <location evidence="1">Membrane</location>
        <topology evidence="1">Multi-pass membrane protein</topology>
    </subcellularLocation>
</comment>
<dbReference type="PANTHER" id="PTHR48022:SF64">
    <property type="entry name" value="MAJOR FACILITATOR SUPERFAMILY (MFS) PROFILE DOMAIN-CONTAINING PROTEIN"/>
    <property type="match status" value="1"/>
</dbReference>
<keyword evidence="2" id="KW-0813">Transport</keyword>
<feature type="transmembrane region" description="Helical" evidence="3">
    <location>
        <begin position="287"/>
        <end position="308"/>
    </location>
</feature>